<dbReference type="RefSeq" id="WP_165141633.1">
    <property type="nucleotide sequence ID" value="NZ_JAALLT010000003.1"/>
</dbReference>
<reference evidence="1 2" key="1">
    <citation type="submission" date="2020-02" db="EMBL/GenBank/DDBJ databases">
        <title>Balneolaceae bacterium YR4-1, complete genome.</title>
        <authorList>
            <person name="Li Y."/>
            <person name="Wu S."/>
        </authorList>
    </citation>
    <scope>NUCLEOTIDE SEQUENCE [LARGE SCALE GENOMIC DNA]</scope>
    <source>
        <strain evidence="1 2">YR4-1</strain>
    </source>
</reference>
<gene>
    <name evidence="1" type="ORF">G3570_09365</name>
</gene>
<name>A0A6M1SV52_9BACT</name>
<dbReference type="AlphaFoldDB" id="A0A6M1SV52"/>
<dbReference type="Proteomes" id="UP000473278">
    <property type="component" value="Unassembled WGS sequence"/>
</dbReference>
<comment type="caution">
    <text evidence="1">The sequence shown here is derived from an EMBL/GenBank/DDBJ whole genome shotgun (WGS) entry which is preliminary data.</text>
</comment>
<dbReference type="EMBL" id="JAALLT010000003">
    <property type="protein sequence ID" value="NGP76840.1"/>
    <property type="molecule type" value="Genomic_DNA"/>
</dbReference>
<keyword evidence="2" id="KW-1185">Reference proteome</keyword>
<proteinExistence type="predicted"/>
<evidence type="ECO:0000313" key="2">
    <source>
        <dbReference type="Proteomes" id="UP000473278"/>
    </source>
</evidence>
<sequence length="253" mass="29732">MHEHPDVVNLMPPGTYLETLDHPSGESRKIELAVFKEHRFAFYFWNRWNNTESNLPPPTLVTIDWHRDLAPPSDEEKKGLDHLDLKEEDKVSTFIWSNLNTHNDSHLLSAAYRNIVGDILLLKNYGNESQSVYKDCQENNHRILEFKTTENLENNLSERLDRRFILDLDLDFFIKGKVYSHQLNEVEPYSESEIAEIIDPYSALFQQLFRRLEGITIATEPRYCGGILKSNKILRQVMGQLFTDELEWKHLMQ</sequence>
<accession>A0A6M1SV52</accession>
<evidence type="ECO:0000313" key="1">
    <source>
        <dbReference type="EMBL" id="NGP76840.1"/>
    </source>
</evidence>
<protein>
    <submittedName>
        <fullName evidence="1">Uncharacterized protein</fullName>
    </submittedName>
</protein>
<organism evidence="1 2">
    <name type="scientific">Halalkalibaculum roseum</name>
    <dbReference type="NCBI Taxonomy" id="2709311"/>
    <lineage>
        <taxon>Bacteria</taxon>
        <taxon>Pseudomonadati</taxon>
        <taxon>Balneolota</taxon>
        <taxon>Balneolia</taxon>
        <taxon>Balneolales</taxon>
        <taxon>Balneolaceae</taxon>
        <taxon>Halalkalibaculum</taxon>
    </lineage>
</organism>